<evidence type="ECO:0000259" key="2">
    <source>
        <dbReference type="Pfam" id="PF00892"/>
    </source>
</evidence>
<dbReference type="Pfam" id="PF00892">
    <property type="entry name" value="EamA"/>
    <property type="match status" value="1"/>
</dbReference>
<feature type="transmembrane region" description="Helical" evidence="1">
    <location>
        <begin position="211"/>
        <end position="232"/>
    </location>
</feature>
<evidence type="ECO:0000256" key="1">
    <source>
        <dbReference type="SAM" id="Phobius"/>
    </source>
</evidence>
<evidence type="ECO:0000313" key="3">
    <source>
        <dbReference type="EMBL" id="OGC81880.1"/>
    </source>
</evidence>
<feature type="transmembrane region" description="Helical" evidence="1">
    <location>
        <begin position="244"/>
        <end position="262"/>
    </location>
</feature>
<dbReference type="GO" id="GO:0016020">
    <property type="term" value="C:membrane"/>
    <property type="evidence" value="ECO:0007669"/>
    <property type="project" value="InterPro"/>
</dbReference>
<feature type="domain" description="EamA" evidence="2">
    <location>
        <begin position="2"/>
        <end position="133"/>
    </location>
</feature>
<keyword evidence="1" id="KW-1133">Transmembrane helix</keyword>
<comment type="caution">
    <text evidence="3">The sequence shown here is derived from an EMBL/GenBank/DDBJ whole genome shotgun (WGS) entry which is preliminary data.</text>
</comment>
<dbReference type="SUPFAM" id="SSF103481">
    <property type="entry name" value="Multidrug resistance efflux transporter EmrE"/>
    <property type="match status" value="1"/>
</dbReference>
<keyword evidence="1" id="KW-0812">Transmembrane</keyword>
<feature type="transmembrane region" description="Helical" evidence="1">
    <location>
        <begin position="32"/>
        <end position="53"/>
    </location>
</feature>
<protein>
    <recommendedName>
        <fullName evidence="2">EamA domain-containing protein</fullName>
    </recommendedName>
</protein>
<dbReference type="Proteomes" id="UP000177521">
    <property type="component" value="Unassembled WGS sequence"/>
</dbReference>
<evidence type="ECO:0000313" key="4">
    <source>
        <dbReference type="Proteomes" id="UP000177521"/>
    </source>
</evidence>
<proteinExistence type="predicted"/>
<feature type="transmembrane region" description="Helical" evidence="1">
    <location>
        <begin position="60"/>
        <end position="79"/>
    </location>
</feature>
<reference evidence="3 4" key="1">
    <citation type="journal article" date="2016" name="Nat. Commun.">
        <title>Thousands of microbial genomes shed light on interconnected biogeochemical processes in an aquifer system.</title>
        <authorList>
            <person name="Anantharaman K."/>
            <person name="Brown C.T."/>
            <person name="Hug L.A."/>
            <person name="Sharon I."/>
            <person name="Castelle C.J."/>
            <person name="Probst A.J."/>
            <person name="Thomas B.C."/>
            <person name="Singh A."/>
            <person name="Wilkins M.J."/>
            <person name="Karaoz U."/>
            <person name="Brodie E.L."/>
            <person name="Williams K.H."/>
            <person name="Hubbard S.S."/>
            <person name="Banfield J.F."/>
        </authorList>
    </citation>
    <scope>NUCLEOTIDE SEQUENCE [LARGE SCALE GENOMIC DNA]</scope>
</reference>
<dbReference type="InterPro" id="IPR037185">
    <property type="entry name" value="EmrE-like"/>
</dbReference>
<gene>
    <name evidence="3" type="ORF">A2788_01945</name>
</gene>
<accession>A0A1F4XJV1</accession>
<keyword evidence="1" id="KW-0472">Membrane</keyword>
<sequence length="292" mass="31969">MWLIIALAGYFLNAIALTIDKALLTKAIPQPASYAFMIATLGMLSIVVVPFGVTFLSLKLLSFSLLAGAFFVAALYAMFSALKQGEASKIAPFIGGIQPIFVFLIATIFLGEILSGRNLVGFGLVVLGGLVISLHKAKYQRHAFFVALLATIFFAISFTLTKAIFNETFFINGFFWTRLGAFLTALLFLFSPAVRKTLSSLGQKNKAKTDAFFLFGQIAGASSFVLVNYAFSLQSVSLVNSLQGIQYVFLFFMVIPLSYFYPKLWQESLQRGALLQKVLAILLISSGLYFLA</sequence>
<dbReference type="AlphaFoldDB" id="A0A1F4XJV1"/>
<feature type="transmembrane region" description="Helical" evidence="1">
    <location>
        <begin position="144"/>
        <end position="165"/>
    </location>
</feature>
<feature type="transmembrane region" description="Helical" evidence="1">
    <location>
        <begin position="99"/>
        <end position="132"/>
    </location>
</feature>
<organism evidence="3 4">
    <name type="scientific">Candidatus Abawacabacteria bacterium RIFCSPHIGHO2_01_FULL_46_8</name>
    <dbReference type="NCBI Taxonomy" id="1817815"/>
    <lineage>
        <taxon>Bacteria</taxon>
        <taxon>Candidatus Abawacaibacteriota</taxon>
    </lineage>
</organism>
<feature type="transmembrane region" description="Helical" evidence="1">
    <location>
        <begin position="171"/>
        <end position="190"/>
    </location>
</feature>
<dbReference type="EMBL" id="MEWS01000029">
    <property type="protein sequence ID" value="OGC81880.1"/>
    <property type="molecule type" value="Genomic_DNA"/>
</dbReference>
<name>A0A1F4XJV1_9BACT</name>
<dbReference type="InterPro" id="IPR000620">
    <property type="entry name" value="EamA_dom"/>
</dbReference>
<feature type="transmembrane region" description="Helical" evidence="1">
    <location>
        <begin position="274"/>
        <end position="291"/>
    </location>
</feature>
<dbReference type="Gene3D" id="1.10.3730.20">
    <property type="match status" value="1"/>
</dbReference>